<dbReference type="Gene3D" id="3.40.50.300">
    <property type="entry name" value="P-loop containing nucleotide triphosphate hydrolases"/>
    <property type="match status" value="1"/>
</dbReference>
<keyword evidence="7" id="KW-1185">Reference proteome</keyword>
<dbReference type="PROSITE" id="PS00211">
    <property type="entry name" value="ABC_TRANSPORTER_1"/>
    <property type="match status" value="1"/>
</dbReference>
<dbReference type="PROSITE" id="PS50893">
    <property type="entry name" value="ABC_TRANSPORTER_2"/>
    <property type="match status" value="1"/>
</dbReference>
<keyword evidence="1" id="KW-0813">Transport</keyword>
<evidence type="ECO:0000313" key="6">
    <source>
        <dbReference type="EMBL" id="GHA93601.1"/>
    </source>
</evidence>
<dbReference type="InterPro" id="IPR003593">
    <property type="entry name" value="AAA+_ATPase"/>
</dbReference>
<sequence length="271" mass="29878">MNIPNLLLVSSNQSSDVDVQSHSIRLDGFSAYYGKNCIVSDINLKLPIKGVTCLVGPSGAGKSTILRWLNRINEETESASFSGTVKVLGRDIMSGYPDVTELRRRVGMVFQQPCVFPCSIYDNILMGLRTQKLSKAQARDIVEHGLKLASLWDEVSNRLEGRADSLSLGQQQRLCLARALVLEPDVLLLDEPTASIDPISSHAIEELVISLGRKISIVMVTHNIGQAKRISDHVVFLCDGKIVEQGTRAHMFSPRCSAKTKTYITEDFCDC</sequence>
<dbReference type="CDD" id="cd03260">
    <property type="entry name" value="ABC_PstB_phosphate_transporter"/>
    <property type="match status" value="1"/>
</dbReference>
<dbReference type="RefSeq" id="WP_189497175.1">
    <property type="nucleotide sequence ID" value="NZ_BMZH01000005.1"/>
</dbReference>
<dbReference type="PANTHER" id="PTHR43423:SF1">
    <property type="entry name" value="ABC TRANSPORTER I FAMILY MEMBER 17"/>
    <property type="match status" value="1"/>
</dbReference>
<dbReference type="SMART" id="SM00382">
    <property type="entry name" value="AAA"/>
    <property type="match status" value="1"/>
</dbReference>
<dbReference type="InterPro" id="IPR003439">
    <property type="entry name" value="ABC_transporter-like_ATP-bd"/>
</dbReference>
<dbReference type="GO" id="GO:0005524">
    <property type="term" value="F:ATP binding"/>
    <property type="evidence" value="ECO:0007669"/>
    <property type="project" value="UniProtKB-KW"/>
</dbReference>
<keyword evidence="3" id="KW-0547">Nucleotide-binding</keyword>
<proteinExistence type="predicted"/>
<protein>
    <submittedName>
        <fullName evidence="6">Phosphate import ATP-binding protein PstB 2</fullName>
    </submittedName>
</protein>
<keyword evidence="4 6" id="KW-0067">ATP-binding</keyword>
<dbReference type="SUPFAM" id="SSF52540">
    <property type="entry name" value="P-loop containing nucleoside triphosphate hydrolases"/>
    <property type="match status" value="1"/>
</dbReference>
<dbReference type="GO" id="GO:0016020">
    <property type="term" value="C:membrane"/>
    <property type="evidence" value="ECO:0007669"/>
    <property type="project" value="InterPro"/>
</dbReference>
<evidence type="ECO:0000256" key="2">
    <source>
        <dbReference type="ARBA" id="ARBA00022592"/>
    </source>
</evidence>
<organism evidence="6 7">
    <name type="scientific">Algimonas arctica</name>
    <dbReference type="NCBI Taxonomy" id="1479486"/>
    <lineage>
        <taxon>Bacteria</taxon>
        <taxon>Pseudomonadati</taxon>
        <taxon>Pseudomonadota</taxon>
        <taxon>Alphaproteobacteria</taxon>
        <taxon>Maricaulales</taxon>
        <taxon>Robiginitomaculaceae</taxon>
        <taxon>Algimonas</taxon>
    </lineage>
</organism>
<evidence type="ECO:0000256" key="4">
    <source>
        <dbReference type="ARBA" id="ARBA00022840"/>
    </source>
</evidence>
<accession>A0A8J3G2C3</accession>
<evidence type="ECO:0000259" key="5">
    <source>
        <dbReference type="PROSITE" id="PS50893"/>
    </source>
</evidence>
<dbReference type="PANTHER" id="PTHR43423">
    <property type="entry name" value="ABC TRANSPORTER I FAMILY MEMBER 17"/>
    <property type="match status" value="1"/>
</dbReference>
<keyword evidence="2" id="KW-0592">Phosphate transport</keyword>
<dbReference type="InterPro" id="IPR027417">
    <property type="entry name" value="P-loop_NTPase"/>
</dbReference>
<dbReference type="Proteomes" id="UP000634004">
    <property type="component" value="Unassembled WGS sequence"/>
</dbReference>
<gene>
    <name evidence="6" type="primary">pstB2</name>
    <name evidence="6" type="ORF">GCM10009069_15860</name>
</gene>
<dbReference type="AlphaFoldDB" id="A0A8J3G2C3"/>
<dbReference type="GO" id="GO:0016887">
    <property type="term" value="F:ATP hydrolysis activity"/>
    <property type="evidence" value="ECO:0007669"/>
    <property type="project" value="InterPro"/>
</dbReference>
<dbReference type="InterPro" id="IPR017871">
    <property type="entry name" value="ABC_transporter-like_CS"/>
</dbReference>
<dbReference type="Pfam" id="PF00005">
    <property type="entry name" value="ABC_tran"/>
    <property type="match status" value="1"/>
</dbReference>
<evidence type="ECO:0000313" key="7">
    <source>
        <dbReference type="Proteomes" id="UP000634004"/>
    </source>
</evidence>
<dbReference type="InterPro" id="IPR005670">
    <property type="entry name" value="PstB-like"/>
</dbReference>
<reference evidence="6" key="1">
    <citation type="journal article" date="2014" name="Int. J. Syst. Evol. Microbiol.">
        <title>Complete genome sequence of Corynebacterium casei LMG S-19264T (=DSM 44701T), isolated from a smear-ripened cheese.</title>
        <authorList>
            <consortium name="US DOE Joint Genome Institute (JGI-PGF)"/>
            <person name="Walter F."/>
            <person name="Albersmeier A."/>
            <person name="Kalinowski J."/>
            <person name="Ruckert C."/>
        </authorList>
    </citation>
    <scope>NUCLEOTIDE SEQUENCE</scope>
    <source>
        <strain evidence="6">KCTC 32513</strain>
    </source>
</reference>
<dbReference type="EMBL" id="BMZH01000005">
    <property type="protein sequence ID" value="GHA93601.1"/>
    <property type="molecule type" value="Genomic_DNA"/>
</dbReference>
<name>A0A8J3G2C3_9PROT</name>
<reference evidence="6" key="2">
    <citation type="submission" date="2020-09" db="EMBL/GenBank/DDBJ databases">
        <authorList>
            <person name="Sun Q."/>
            <person name="Kim S."/>
        </authorList>
    </citation>
    <scope>NUCLEOTIDE SEQUENCE</scope>
    <source>
        <strain evidence="6">KCTC 32513</strain>
    </source>
</reference>
<evidence type="ECO:0000256" key="1">
    <source>
        <dbReference type="ARBA" id="ARBA00022448"/>
    </source>
</evidence>
<dbReference type="GO" id="GO:0035435">
    <property type="term" value="P:phosphate ion transmembrane transport"/>
    <property type="evidence" value="ECO:0007669"/>
    <property type="project" value="InterPro"/>
</dbReference>
<dbReference type="GO" id="GO:0005315">
    <property type="term" value="F:phosphate transmembrane transporter activity"/>
    <property type="evidence" value="ECO:0007669"/>
    <property type="project" value="InterPro"/>
</dbReference>
<feature type="domain" description="ABC transporter" evidence="5">
    <location>
        <begin position="24"/>
        <end position="264"/>
    </location>
</feature>
<evidence type="ECO:0000256" key="3">
    <source>
        <dbReference type="ARBA" id="ARBA00022741"/>
    </source>
</evidence>
<comment type="caution">
    <text evidence="6">The sequence shown here is derived from an EMBL/GenBank/DDBJ whole genome shotgun (WGS) entry which is preliminary data.</text>
</comment>